<dbReference type="Gene3D" id="2.130.10.130">
    <property type="entry name" value="Integrin alpha, N-terminal"/>
    <property type="match status" value="3"/>
</dbReference>
<dbReference type="PANTHER" id="PTHR23221">
    <property type="entry name" value="GLYCOSYLPHOSPHATIDYLINOSITOL PHOSPHOLIPASE D"/>
    <property type="match status" value="1"/>
</dbReference>
<proteinExistence type="predicted"/>
<evidence type="ECO:0000256" key="1">
    <source>
        <dbReference type="ARBA" id="ARBA00022729"/>
    </source>
</evidence>
<organism evidence="6 7">
    <name type="scientific">Streptomyces ossamyceticus</name>
    <dbReference type="NCBI Taxonomy" id="249581"/>
    <lineage>
        <taxon>Bacteria</taxon>
        <taxon>Bacillati</taxon>
        <taxon>Actinomycetota</taxon>
        <taxon>Actinomycetes</taxon>
        <taxon>Kitasatosporales</taxon>
        <taxon>Streptomycetaceae</taxon>
        <taxon>Streptomyces</taxon>
    </lineage>
</organism>
<keyword evidence="3" id="KW-0378">Hydrolase</keyword>
<evidence type="ECO:0000256" key="5">
    <source>
        <dbReference type="SAM" id="MobiDB-lite"/>
    </source>
</evidence>
<gene>
    <name evidence="6" type="ORF">ABZZ21_25345</name>
</gene>
<reference evidence="6 7" key="1">
    <citation type="submission" date="2024-06" db="EMBL/GenBank/DDBJ databases">
        <title>The Natural Products Discovery Center: Release of the First 8490 Sequenced Strains for Exploring Actinobacteria Biosynthetic Diversity.</title>
        <authorList>
            <person name="Kalkreuter E."/>
            <person name="Kautsar S.A."/>
            <person name="Yang D."/>
            <person name="Bader C.D."/>
            <person name="Teijaro C.N."/>
            <person name="Fluegel L."/>
            <person name="Davis C.M."/>
            <person name="Simpson J.R."/>
            <person name="Lauterbach L."/>
            <person name="Steele A.D."/>
            <person name="Gui C."/>
            <person name="Meng S."/>
            <person name="Li G."/>
            <person name="Viehrig K."/>
            <person name="Ye F."/>
            <person name="Su P."/>
            <person name="Kiefer A.F."/>
            <person name="Nichols A."/>
            <person name="Cepeda A.J."/>
            <person name="Yan W."/>
            <person name="Fan B."/>
            <person name="Jiang Y."/>
            <person name="Adhikari A."/>
            <person name="Zheng C.-J."/>
            <person name="Schuster L."/>
            <person name="Cowan T.M."/>
            <person name="Smanski M.J."/>
            <person name="Chevrette M.G."/>
            <person name="De Carvalho L.P.S."/>
            <person name="Shen B."/>
        </authorList>
    </citation>
    <scope>NUCLEOTIDE SEQUENCE [LARGE SCALE GENOMIC DNA]</scope>
    <source>
        <strain evidence="6 7">NPDC006434</strain>
    </source>
</reference>
<dbReference type="SMART" id="SM00191">
    <property type="entry name" value="Int_alpha"/>
    <property type="match status" value="5"/>
</dbReference>
<dbReference type="PROSITE" id="PS51470">
    <property type="entry name" value="FG_GAP"/>
    <property type="match status" value="2"/>
</dbReference>
<evidence type="ECO:0000256" key="3">
    <source>
        <dbReference type="ARBA" id="ARBA00022801"/>
    </source>
</evidence>
<dbReference type="EMBL" id="JBEXPZ010000033">
    <property type="protein sequence ID" value="MET9847813.1"/>
    <property type="molecule type" value="Genomic_DNA"/>
</dbReference>
<keyword evidence="4" id="KW-0325">Glycoprotein</keyword>
<dbReference type="InterPro" id="IPR013517">
    <property type="entry name" value="FG-GAP"/>
</dbReference>
<dbReference type="InterPro" id="IPR013519">
    <property type="entry name" value="Int_alpha_beta-p"/>
</dbReference>
<evidence type="ECO:0000256" key="2">
    <source>
        <dbReference type="ARBA" id="ARBA00022737"/>
    </source>
</evidence>
<keyword evidence="2" id="KW-0677">Repeat</keyword>
<evidence type="ECO:0000313" key="7">
    <source>
        <dbReference type="Proteomes" id="UP001550210"/>
    </source>
</evidence>
<keyword evidence="7" id="KW-1185">Reference proteome</keyword>
<dbReference type="PANTHER" id="PTHR23221:SF7">
    <property type="entry name" value="PHOSPHATIDYLINOSITOL-GLYCAN-SPECIFIC PHOSPHOLIPASE D"/>
    <property type="match status" value="1"/>
</dbReference>
<dbReference type="Pfam" id="PF01839">
    <property type="entry name" value="FG-GAP"/>
    <property type="match status" value="2"/>
</dbReference>
<feature type="compositionally biased region" description="Polar residues" evidence="5">
    <location>
        <begin position="325"/>
        <end position="341"/>
    </location>
</feature>
<feature type="region of interest" description="Disordered" evidence="5">
    <location>
        <begin position="323"/>
        <end position="363"/>
    </location>
</feature>
<dbReference type="SUPFAM" id="SSF69318">
    <property type="entry name" value="Integrin alpha N-terminal domain"/>
    <property type="match status" value="1"/>
</dbReference>
<dbReference type="InterPro" id="IPR028994">
    <property type="entry name" value="Integrin_alpha_N"/>
</dbReference>
<name>A0ABV2V1V7_9ACTN</name>
<dbReference type="Proteomes" id="UP001550210">
    <property type="component" value="Unassembled WGS sequence"/>
</dbReference>
<sequence>MSAEDAGPPTLATESLTLRKRTLPLTVLTTALLTAVPALPALPATAAPAKHADDFNGDGWRDLAIGDRGATIDGKKRAGAVIVIWGTAKGLDPARPTVVSQNSPGIPGAAEASDHFGTTITTADLNADGYADVLATAPGENDGRYNGTFTVLWGSKSGLTKGSSHHNPQYRDRGFAYDLAVGDFDKDGKQDVVAVDGRNIWYLRGPFTESGKRGKATNLDPTHGDHIESYTVVSGNITKDGTADFAVLAWDWDAHGSGKEGNGVWFYKGGPDAPKRTKRMPLPDGANLSTETSATIADFDRNGYGDLALGSRRSGRGGTVYVFPGTSTGPGRSPRRITQATPGVPGSPESSDTFGSDVSAGDTDGDGYPDLAIGAPGEAIGDSLFRTGAVTVLRGGKSGLTGKNARLYDYATAGVEGEPDERNDAWLGDSLLLRDFTRDGRAELIAAAPEAGRLHILPGTSSGPTGKGSLLLDAKNLNLTSLANFWAELPN</sequence>
<accession>A0ABV2V1V7</accession>
<evidence type="ECO:0000313" key="6">
    <source>
        <dbReference type="EMBL" id="MET9847813.1"/>
    </source>
</evidence>
<protein>
    <submittedName>
        <fullName evidence="6">FG-GAP-like repeat-containing protein</fullName>
    </submittedName>
</protein>
<evidence type="ECO:0000256" key="4">
    <source>
        <dbReference type="ARBA" id="ARBA00023180"/>
    </source>
</evidence>
<keyword evidence="1" id="KW-0732">Signal</keyword>
<comment type="caution">
    <text evidence="6">The sequence shown here is derived from an EMBL/GenBank/DDBJ whole genome shotgun (WGS) entry which is preliminary data.</text>
</comment>
<dbReference type="RefSeq" id="WP_355399273.1">
    <property type="nucleotide sequence ID" value="NZ_JBEXPZ010000033.1"/>
</dbReference>